<reference evidence="3" key="1">
    <citation type="submission" date="2024-04" db="EMBL/GenBank/DDBJ databases">
        <authorList>
            <person name="Shaw F."/>
            <person name="Minotto A."/>
        </authorList>
    </citation>
    <scope>NUCLEOTIDE SEQUENCE [LARGE SCALE GENOMIC DNA]</scope>
</reference>
<protein>
    <recommendedName>
        <fullName evidence="4">Ribosomal protein S2</fullName>
    </recommendedName>
</protein>
<keyword evidence="3" id="KW-1185">Reference proteome</keyword>
<gene>
    <name evidence="2" type="ORF">GFSPODELE1_LOCUS2855</name>
</gene>
<feature type="region of interest" description="Disordered" evidence="1">
    <location>
        <begin position="191"/>
        <end position="218"/>
    </location>
</feature>
<dbReference type="EMBL" id="OZ037954">
    <property type="protein sequence ID" value="CAL1699809.1"/>
    <property type="molecule type" value="Genomic_DNA"/>
</dbReference>
<proteinExistence type="predicted"/>
<feature type="region of interest" description="Disordered" evidence="1">
    <location>
        <begin position="1"/>
        <end position="53"/>
    </location>
</feature>
<sequence>MFRLPTHLETFIPPPREQVPQTRPWRGTLILPTSGSPSSAPQELRCTAAETEGDNSQVDVWPTRFVVQTISQRPLLQEMQAWAKTNVPPICMFMPDRLSDQDTHRRNQANFETFATMLAENQFIAIAPWNLPDRLSGGGIIIFSTRASHSLLVGAVFLNSAFPDFLAGLVPPPARPTIGLPRALLYNNPSDRQTLPNIATSQRHSQSPTSSRASRFSG</sequence>
<feature type="compositionally biased region" description="Polar residues" evidence="1">
    <location>
        <begin position="31"/>
        <end position="41"/>
    </location>
</feature>
<evidence type="ECO:0000256" key="1">
    <source>
        <dbReference type="SAM" id="MobiDB-lite"/>
    </source>
</evidence>
<dbReference type="Proteomes" id="UP001497453">
    <property type="component" value="Chromosome 11"/>
</dbReference>
<organism evidence="2 3">
    <name type="scientific">Somion occarium</name>
    <dbReference type="NCBI Taxonomy" id="3059160"/>
    <lineage>
        <taxon>Eukaryota</taxon>
        <taxon>Fungi</taxon>
        <taxon>Dikarya</taxon>
        <taxon>Basidiomycota</taxon>
        <taxon>Agaricomycotina</taxon>
        <taxon>Agaricomycetes</taxon>
        <taxon>Polyporales</taxon>
        <taxon>Cerrenaceae</taxon>
        <taxon>Somion</taxon>
    </lineage>
</organism>
<evidence type="ECO:0000313" key="3">
    <source>
        <dbReference type="Proteomes" id="UP001497453"/>
    </source>
</evidence>
<name>A0ABP1CYT4_9APHY</name>
<accession>A0ABP1CYT4</accession>
<evidence type="ECO:0008006" key="4">
    <source>
        <dbReference type="Google" id="ProtNLM"/>
    </source>
</evidence>
<evidence type="ECO:0000313" key="2">
    <source>
        <dbReference type="EMBL" id="CAL1699809.1"/>
    </source>
</evidence>